<dbReference type="STRING" id="63057.A0A2P5A781"/>
<dbReference type="Gene3D" id="3.40.395.10">
    <property type="entry name" value="Adenoviral Proteinase, Chain A"/>
    <property type="match status" value="1"/>
</dbReference>
<protein>
    <submittedName>
        <fullName evidence="5">Ulp1 protease family, C-terminal catalytic domain containing protein</fullName>
    </submittedName>
</protein>
<gene>
    <name evidence="5" type="ORF">TorRG33x02_356400</name>
</gene>
<organism evidence="5 6">
    <name type="scientific">Trema orientale</name>
    <name type="common">Charcoal tree</name>
    <name type="synonym">Celtis orientalis</name>
    <dbReference type="NCBI Taxonomy" id="63057"/>
    <lineage>
        <taxon>Eukaryota</taxon>
        <taxon>Viridiplantae</taxon>
        <taxon>Streptophyta</taxon>
        <taxon>Embryophyta</taxon>
        <taxon>Tracheophyta</taxon>
        <taxon>Spermatophyta</taxon>
        <taxon>Magnoliopsida</taxon>
        <taxon>eudicotyledons</taxon>
        <taxon>Gunneridae</taxon>
        <taxon>Pentapetalae</taxon>
        <taxon>rosids</taxon>
        <taxon>fabids</taxon>
        <taxon>Rosales</taxon>
        <taxon>Cannabaceae</taxon>
        <taxon>Trema</taxon>
    </lineage>
</organism>
<evidence type="ECO:0000256" key="3">
    <source>
        <dbReference type="ARBA" id="ARBA00022801"/>
    </source>
</evidence>
<dbReference type="EMBL" id="JXTC01001123">
    <property type="protein sequence ID" value="PON32400.1"/>
    <property type="molecule type" value="Genomic_DNA"/>
</dbReference>
<feature type="domain" description="Ubiquitin-like protease family profile" evidence="4">
    <location>
        <begin position="246"/>
        <end position="421"/>
    </location>
</feature>
<evidence type="ECO:0000256" key="1">
    <source>
        <dbReference type="ARBA" id="ARBA00005234"/>
    </source>
</evidence>
<evidence type="ECO:0000259" key="4">
    <source>
        <dbReference type="PROSITE" id="PS50600"/>
    </source>
</evidence>
<evidence type="ECO:0000313" key="6">
    <source>
        <dbReference type="Proteomes" id="UP000237000"/>
    </source>
</evidence>
<dbReference type="Pfam" id="PF02902">
    <property type="entry name" value="Peptidase_C48"/>
    <property type="match status" value="1"/>
</dbReference>
<sequence length="468" mass="53972">MEPNGFNNLIEWISRHEDEIIGLRSRVRVASESIRMLRDMQQMNYEDERSFRQVIMNALWLTPEGQEAKESLVEDGLSVQTGINNGGNSIWVGEDSAAYTTKLGVGERRFELVGSSMDVVGVHVEENGNVDVDPMVHGLWDTLKEECQMEEASMDEWSDDFSLQSLDGVRVTEINESNRLRCYNIYCETPCNAVCAIDGKYECLSNLGKELSCRLGNSMLVDKAVHKYLFHKGSENREILSLTEMVVLRRMHILSLEPEILVHRRIINSIVDILTRNQHELTPHDLKFWWIPTTITRPIHGVLYAVRDRMEWNPWIGLLSQCRKIYLPIMAQKHWFVAIVDLEERIVFVRDNMDIPPAKLGLPIIADILIALDTVLMDERHNWKGETWSFKDFPILQHHCIPDKRCQNDCGIYVIKAMQAAANGDILCNHGNPLEERDCVALQITMSRHNKFLRNLMYRATTLEERIP</sequence>
<name>A0A2P5A781_TREOI</name>
<dbReference type="InParanoid" id="A0A2P5A781"/>
<dbReference type="GO" id="GO:0006508">
    <property type="term" value="P:proteolysis"/>
    <property type="evidence" value="ECO:0007669"/>
    <property type="project" value="UniProtKB-KW"/>
</dbReference>
<dbReference type="SUPFAM" id="SSF54001">
    <property type="entry name" value="Cysteine proteinases"/>
    <property type="match status" value="1"/>
</dbReference>
<evidence type="ECO:0000313" key="5">
    <source>
        <dbReference type="EMBL" id="PON32400.1"/>
    </source>
</evidence>
<reference evidence="6" key="1">
    <citation type="submission" date="2016-06" db="EMBL/GenBank/DDBJ databases">
        <title>Parallel loss of symbiosis genes in relatives of nitrogen-fixing non-legume Parasponia.</title>
        <authorList>
            <person name="Van Velzen R."/>
            <person name="Holmer R."/>
            <person name="Bu F."/>
            <person name="Rutten L."/>
            <person name="Van Zeijl A."/>
            <person name="Liu W."/>
            <person name="Santuari L."/>
            <person name="Cao Q."/>
            <person name="Sharma T."/>
            <person name="Shen D."/>
            <person name="Roswanjaya Y."/>
            <person name="Wardhani T."/>
            <person name="Kalhor M.S."/>
            <person name="Jansen J."/>
            <person name="Van den Hoogen J."/>
            <person name="Gungor B."/>
            <person name="Hartog M."/>
            <person name="Hontelez J."/>
            <person name="Verver J."/>
            <person name="Yang W.-C."/>
            <person name="Schijlen E."/>
            <person name="Repin R."/>
            <person name="Schilthuizen M."/>
            <person name="Schranz E."/>
            <person name="Heidstra R."/>
            <person name="Miyata K."/>
            <person name="Fedorova E."/>
            <person name="Kohlen W."/>
            <person name="Bisseling T."/>
            <person name="Smit S."/>
            <person name="Geurts R."/>
        </authorList>
    </citation>
    <scope>NUCLEOTIDE SEQUENCE [LARGE SCALE GENOMIC DNA]</scope>
    <source>
        <strain evidence="6">cv. RG33-2</strain>
    </source>
</reference>
<proteinExistence type="inferred from homology"/>
<keyword evidence="3" id="KW-0378">Hydrolase</keyword>
<comment type="caution">
    <text evidence="5">The sequence shown here is derived from an EMBL/GenBank/DDBJ whole genome shotgun (WGS) entry which is preliminary data.</text>
</comment>
<dbReference type="AlphaFoldDB" id="A0A2P5A781"/>
<keyword evidence="6" id="KW-1185">Reference proteome</keyword>
<comment type="similarity">
    <text evidence="1">Belongs to the peptidase C48 family.</text>
</comment>
<evidence type="ECO:0000256" key="2">
    <source>
        <dbReference type="ARBA" id="ARBA00022670"/>
    </source>
</evidence>
<dbReference type="InterPro" id="IPR003653">
    <property type="entry name" value="Peptidase_C48_C"/>
</dbReference>
<dbReference type="GO" id="GO:0008234">
    <property type="term" value="F:cysteine-type peptidase activity"/>
    <property type="evidence" value="ECO:0007669"/>
    <property type="project" value="InterPro"/>
</dbReference>
<accession>A0A2P5A781</accession>
<keyword evidence="2 5" id="KW-0645">Protease</keyword>
<dbReference type="PROSITE" id="PS50600">
    <property type="entry name" value="ULP_PROTEASE"/>
    <property type="match status" value="1"/>
</dbReference>
<dbReference type="OrthoDB" id="696486at2759"/>
<dbReference type="Proteomes" id="UP000237000">
    <property type="component" value="Unassembled WGS sequence"/>
</dbReference>
<dbReference type="InterPro" id="IPR038765">
    <property type="entry name" value="Papain-like_cys_pep_sf"/>
</dbReference>